<dbReference type="InterPro" id="IPR032466">
    <property type="entry name" value="Metal_Hydrolase"/>
</dbReference>
<dbReference type="Pfam" id="PF04909">
    <property type="entry name" value="Amidohydro_2"/>
    <property type="match status" value="1"/>
</dbReference>
<dbReference type="AlphaFoldDB" id="A0A916N2F3"/>
<gene>
    <name evidence="2" type="ORF">DYBT9275_00393</name>
</gene>
<organism evidence="2 3">
    <name type="scientific">Dyadobacter helix</name>
    <dbReference type="NCBI Taxonomy" id="2822344"/>
    <lineage>
        <taxon>Bacteria</taxon>
        <taxon>Pseudomonadati</taxon>
        <taxon>Bacteroidota</taxon>
        <taxon>Cytophagia</taxon>
        <taxon>Cytophagales</taxon>
        <taxon>Spirosomataceae</taxon>
        <taxon>Dyadobacter</taxon>
    </lineage>
</organism>
<reference evidence="2" key="1">
    <citation type="submission" date="2021-04" db="EMBL/GenBank/DDBJ databases">
        <authorList>
            <person name="Rodrigo-Torres L."/>
            <person name="Arahal R. D."/>
            <person name="Lucena T."/>
        </authorList>
    </citation>
    <scope>NUCLEOTIDE SEQUENCE</scope>
    <source>
        <strain evidence="2">CECT 9275</strain>
    </source>
</reference>
<dbReference type="InterPro" id="IPR006680">
    <property type="entry name" value="Amidohydro-rel"/>
</dbReference>
<keyword evidence="3" id="KW-1185">Reference proteome</keyword>
<sequence>MCKTQPISRRDFIIGTSTLLLGNALASHAGESSFQDKEPIIDIHQHTNYAGRPQEQLLAHQRAMGITKTILLPAGTPSFGLSTHKGTTNGLQAKCGVNSVCYDFAKSYPSEFTFGANEVPDLPDATKEIEKYLKLGAPVIGELKFGVDCDSKEMQRIYKLAEHYNVPVLMHWQFQMFNYNFERFPKMLEKYPKVNFIGHAQTWWANIDKNHTDQSILYPKTKVTKGGLTDKLLSDYPNMYGDMSAGSGLLSMTRDEEHARDFIKRHQDKLLYGSDCDDSVGHGEKCQGAQTLIEIRKLAPDKKAERKILYENAKKLFRL</sequence>
<dbReference type="Gene3D" id="3.20.20.140">
    <property type="entry name" value="Metal-dependent hydrolases"/>
    <property type="match status" value="1"/>
</dbReference>
<evidence type="ECO:0000259" key="1">
    <source>
        <dbReference type="Pfam" id="PF04909"/>
    </source>
</evidence>
<dbReference type="PROSITE" id="PS51318">
    <property type="entry name" value="TAT"/>
    <property type="match status" value="1"/>
</dbReference>
<protein>
    <recommendedName>
        <fullName evidence="1">Amidohydrolase-related domain-containing protein</fullName>
    </recommendedName>
</protein>
<dbReference type="RefSeq" id="WP_215237166.1">
    <property type="nucleotide sequence ID" value="NZ_CAJRAF010000001.1"/>
</dbReference>
<evidence type="ECO:0000313" key="3">
    <source>
        <dbReference type="Proteomes" id="UP000680038"/>
    </source>
</evidence>
<dbReference type="EMBL" id="CAJRAF010000001">
    <property type="protein sequence ID" value="CAG4989843.1"/>
    <property type="molecule type" value="Genomic_DNA"/>
</dbReference>
<name>A0A916N2F3_9BACT</name>
<feature type="domain" description="Amidohydrolase-related" evidence="1">
    <location>
        <begin position="98"/>
        <end position="319"/>
    </location>
</feature>
<proteinExistence type="predicted"/>
<dbReference type="SUPFAM" id="SSF51556">
    <property type="entry name" value="Metallo-dependent hydrolases"/>
    <property type="match status" value="1"/>
</dbReference>
<comment type="caution">
    <text evidence="2">The sequence shown here is derived from an EMBL/GenBank/DDBJ whole genome shotgun (WGS) entry which is preliminary data.</text>
</comment>
<accession>A0A916N2F3</accession>
<evidence type="ECO:0000313" key="2">
    <source>
        <dbReference type="EMBL" id="CAG4989843.1"/>
    </source>
</evidence>
<dbReference type="InterPro" id="IPR006311">
    <property type="entry name" value="TAT_signal"/>
</dbReference>
<dbReference type="Proteomes" id="UP000680038">
    <property type="component" value="Unassembled WGS sequence"/>
</dbReference>